<protein>
    <submittedName>
        <fullName evidence="1">Uncharacterized protein</fullName>
    </submittedName>
</protein>
<sequence>MKVKIFTFSILPPFQITFLDMNNCQVLLNSFQVSIQSILTHVSISWNKLRTTPISPHDDVKLETIKKDSLLLSLGEINMVMNELGFQKCCSNHDHTRIDILSLFDEDEPSLGEVKVAFDVFDENSDGFIDEFELKNILCKFGQPAEAAKLEQCRNMIKGFDVNGDGVIDFDEFVKILETCSF</sequence>
<name>A0ACB9CH74_ARCLA</name>
<reference evidence="1 2" key="2">
    <citation type="journal article" date="2022" name="Mol. Ecol. Resour.">
        <title>The genomes of chicory, endive, great burdock and yacon provide insights into Asteraceae paleo-polyploidization history and plant inulin production.</title>
        <authorList>
            <person name="Fan W."/>
            <person name="Wang S."/>
            <person name="Wang H."/>
            <person name="Wang A."/>
            <person name="Jiang F."/>
            <person name="Liu H."/>
            <person name="Zhao H."/>
            <person name="Xu D."/>
            <person name="Zhang Y."/>
        </authorList>
    </citation>
    <scope>NUCLEOTIDE SEQUENCE [LARGE SCALE GENOMIC DNA]</scope>
    <source>
        <strain evidence="2">cv. Niubang</strain>
    </source>
</reference>
<evidence type="ECO:0000313" key="1">
    <source>
        <dbReference type="EMBL" id="KAI3733649.1"/>
    </source>
</evidence>
<reference evidence="2" key="1">
    <citation type="journal article" date="2022" name="Mol. Ecol. Resour.">
        <title>The genomes of chicory, endive, great burdock and yacon provide insights into Asteraceae palaeo-polyploidization history and plant inulin production.</title>
        <authorList>
            <person name="Fan W."/>
            <person name="Wang S."/>
            <person name="Wang H."/>
            <person name="Wang A."/>
            <person name="Jiang F."/>
            <person name="Liu H."/>
            <person name="Zhao H."/>
            <person name="Xu D."/>
            <person name="Zhang Y."/>
        </authorList>
    </citation>
    <scope>NUCLEOTIDE SEQUENCE [LARGE SCALE GENOMIC DNA]</scope>
    <source>
        <strain evidence="2">cv. Niubang</strain>
    </source>
</reference>
<comment type="caution">
    <text evidence="1">The sequence shown here is derived from an EMBL/GenBank/DDBJ whole genome shotgun (WGS) entry which is preliminary data.</text>
</comment>
<dbReference type="EMBL" id="CM042050">
    <property type="protein sequence ID" value="KAI3733649.1"/>
    <property type="molecule type" value="Genomic_DNA"/>
</dbReference>
<accession>A0ACB9CH74</accession>
<evidence type="ECO:0000313" key="2">
    <source>
        <dbReference type="Proteomes" id="UP001055879"/>
    </source>
</evidence>
<proteinExistence type="predicted"/>
<keyword evidence="2" id="KW-1185">Reference proteome</keyword>
<dbReference type="Proteomes" id="UP001055879">
    <property type="component" value="Linkage Group LG04"/>
</dbReference>
<gene>
    <name evidence="1" type="ORF">L6452_13098</name>
</gene>
<organism evidence="1 2">
    <name type="scientific">Arctium lappa</name>
    <name type="common">Greater burdock</name>
    <name type="synonym">Lappa major</name>
    <dbReference type="NCBI Taxonomy" id="4217"/>
    <lineage>
        <taxon>Eukaryota</taxon>
        <taxon>Viridiplantae</taxon>
        <taxon>Streptophyta</taxon>
        <taxon>Embryophyta</taxon>
        <taxon>Tracheophyta</taxon>
        <taxon>Spermatophyta</taxon>
        <taxon>Magnoliopsida</taxon>
        <taxon>eudicotyledons</taxon>
        <taxon>Gunneridae</taxon>
        <taxon>Pentapetalae</taxon>
        <taxon>asterids</taxon>
        <taxon>campanulids</taxon>
        <taxon>Asterales</taxon>
        <taxon>Asteraceae</taxon>
        <taxon>Carduoideae</taxon>
        <taxon>Cardueae</taxon>
        <taxon>Arctiinae</taxon>
        <taxon>Arctium</taxon>
    </lineage>
</organism>